<dbReference type="RefSeq" id="WP_378161823.1">
    <property type="nucleotide sequence ID" value="NZ_JBHSBU010000001.1"/>
</dbReference>
<dbReference type="EMBL" id="JBHSBU010000001">
    <property type="protein sequence ID" value="MFC4158777.1"/>
    <property type="molecule type" value="Genomic_DNA"/>
</dbReference>
<gene>
    <name evidence="1" type="ORF">ACFOW7_05300</name>
</gene>
<sequence>MVMITSEGFSLQQIAASLLGDPILRVSWDEERLVVERQQDGAFLQFQRNDSIANYYDDEEGDVFKGSINKPVYFILNFQDLSFAKQILLLALDRADLYLDNDMGLILPGDKFIKVVKESPDWDWLQQKNSTGRALK</sequence>
<comment type="caution">
    <text evidence="1">The sequence shown here is derived from an EMBL/GenBank/DDBJ whole genome shotgun (WGS) entry which is preliminary data.</text>
</comment>
<organism evidence="1 2">
    <name type="scientific">Chitinimonas lacunae</name>
    <dbReference type="NCBI Taxonomy" id="1963018"/>
    <lineage>
        <taxon>Bacteria</taxon>
        <taxon>Pseudomonadati</taxon>
        <taxon>Pseudomonadota</taxon>
        <taxon>Betaproteobacteria</taxon>
        <taxon>Neisseriales</taxon>
        <taxon>Chitinibacteraceae</taxon>
        <taxon>Chitinimonas</taxon>
    </lineage>
</organism>
<evidence type="ECO:0000313" key="2">
    <source>
        <dbReference type="Proteomes" id="UP001595791"/>
    </source>
</evidence>
<reference evidence="2" key="1">
    <citation type="journal article" date="2019" name="Int. J. Syst. Evol. Microbiol.">
        <title>The Global Catalogue of Microorganisms (GCM) 10K type strain sequencing project: providing services to taxonomists for standard genome sequencing and annotation.</title>
        <authorList>
            <consortium name="The Broad Institute Genomics Platform"/>
            <consortium name="The Broad Institute Genome Sequencing Center for Infectious Disease"/>
            <person name="Wu L."/>
            <person name="Ma J."/>
        </authorList>
    </citation>
    <scope>NUCLEOTIDE SEQUENCE [LARGE SCALE GENOMIC DNA]</scope>
    <source>
        <strain evidence="2">LMG 29894</strain>
    </source>
</reference>
<name>A0ABV8MKU1_9NEIS</name>
<dbReference type="Proteomes" id="UP001595791">
    <property type="component" value="Unassembled WGS sequence"/>
</dbReference>
<accession>A0ABV8MKU1</accession>
<protein>
    <submittedName>
        <fullName evidence="1">Uncharacterized protein</fullName>
    </submittedName>
</protein>
<keyword evidence="2" id="KW-1185">Reference proteome</keyword>
<proteinExistence type="predicted"/>
<evidence type="ECO:0000313" key="1">
    <source>
        <dbReference type="EMBL" id="MFC4158777.1"/>
    </source>
</evidence>